<feature type="region of interest" description="Disordered" evidence="1">
    <location>
        <begin position="1"/>
        <end position="50"/>
    </location>
</feature>
<proteinExistence type="predicted"/>
<accession>A0A8E2EYZ7</accession>
<dbReference type="EMBL" id="KV749903">
    <property type="protein sequence ID" value="OCL07260.1"/>
    <property type="molecule type" value="Genomic_DNA"/>
</dbReference>
<feature type="compositionally biased region" description="Polar residues" evidence="1">
    <location>
        <begin position="76"/>
        <end position="86"/>
    </location>
</feature>
<feature type="compositionally biased region" description="Basic and acidic residues" evidence="1">
    <location>
        <begin position="20"/>
        <end position="33"/>
    </location>
</feature>
<evidence type="ECO:0000313" key="3">
    <source>
        <dbReference type="Proteomes" id="UP000250140"/>
    </source>
</evidence>
<evidence type="ECO:0000256" key="1">
    <source>
        <dbReference type="SAM" id="MobiDB-lite"/>
    </source>
</evidence>
<protein>
    <submittedName>
        <fullName evidence="2">Uncharacterized protein</fullName>
    </submittedName>
</protein>
<dbReference type="Proteomes" id="UP000250140">
    <property type="component" value="Unassembled WGS sequence"/>
</dbReference>
<evidence type="ECO:0000313" key="2">
    <source>
        <dbReference type="EMBL" id="OCL07260.1"/>
    </source>
</evidence>
<organism evidence="2 3">
    <name type="scientific">Glonium stellatum</name>
    <dbReference type="NCBI Taxonomy" id="574774"/>
    <lineage>
        <taxon>Eukaryota</taxon>
        <taxon>Fungi</taxon>
        <taxon>Dikarya</taxon>
        <taxon>Ascomycota</taxon>
        <taxon>Pezizomycotina</taxon>
        <taxon>Dothideomycetes</taxon>
        <taxon>Pleosporomycetidae</taxon>
        <taxon>Gloniales</taxon>
        <taxon>Gloniaceae</taxon>
        <taxon>Glonium</taxon>
    </lineage>
</organism>
<feature type="region of interest" description="Disordered" evidence="1">
    <location>
        <begin position="67"/>
        <end position="97"/>
    </location>
</feature>
<name>A0A8E2EYZ7_9PEZI</name>
<sequence length="159" mass="16972">MDDECIGSGYNVEAVVDGETDARDNGKTNRGDGDNSGDDAGGDEPLKYVEPPECTEYAEYAEYAEPAKQPLPALRQSPSHYPTSVASREHTPAGGTFSYDLRSGARALCSRAVDDVGMADTTDAGEDRILNDSYCNLYEDGGGGDDDDSNYDDNGCEVF</sequence>
<dbReference type="AlphaFoldDB" id="A0A8E2EYZ7"/>
<reference evidence="2 3" key="1">
    <citation type="journal article" date="2016" name="Nat. Commun.">
        <title>Ectomycorrhizal ecology is imprinted in the genome of the dominant symbiotic fungus Cenococcum geophilum.</title>
        <authorList>
            <consortium name="DOE Joint Genome Institute"/>
            <person name="Peter M."/>
            <person name="Kohler A."/>
            <person name="Ohm R.A."/>
            <person name="Kuo A."/>
            <person name="Krutzmann J."/>
            <person name="Morin E."/>
            <person name="Arend M."/>
            <person name="Barry K.W."/>
            <person name="Binder M."/>
            <person name="Choi C."/>
            <person name="Clum A."/>
            <person name="Copeland A."/>
            <person name="Grisel N."/>
            <person name="Haridas S."/>
            <person name="Kipfer T."/>
            <person name="LaButti K."/>
            <person name="Lindquist E."/>
            <person name="Lipzen A."/>
            <person name="Maire R."/>
            <person name="Meier B."/>
            <person name="Mihaltcheva S."/>
            <person name="Molinier V."/>
            <person name="Murat C."/>
            <person name="Poggeler S."/>
            <person name="Quandt C.A."/>
            <person name="Sperisen C."/>
            <person name="Tritt A."/>
            <person name="Tisserant E."/>
            <person name="Crous P.W."/>
            <person name="Henrissat B."/>
            <person name="Nehls U."/>
            <person name="Egli S."/>
            <person name="Spatafora J.W."/>
            <person name="Grigoriev I.V."/>
            <person name="Martin F.M."/>
        </authorList>
    </citation>
    <scope>NUCLEOTIDE SEQUENCE [LARGE SCALE GENOMIC DNA]</scope>
    <source>
        <strain evidence="2 3">CBS 207.34</strain>
    </source>
</reference>
<keyword evidence="3" id="KW-1185">Reference proteome</keyword>
<gene>
    <name evidence="2" type="ORF">AOQ84DRAFT_223023</name>
</gene>